<keyword evidence="1" id="KW-0238">DNA-binding</keyword>
<dbReference type="EMBL" id="JACHGA010000001">
    <property type="protein sequence ID" value="MBB5274341.1"/>
    <property type="molecule type" value="Genomic_DNA"/>
</dbReference>
<accession>A0A7W8HMY8</accession>
<name>A0A7W8HMY8_9HYPH</name>
<dbReference type="GO" id="GO:0003677">
    <property type="term" value="F:DNA binding"/>
    <property type="evidence" value="ECO:0007669"/>
    <property type="project" value="UniProtKB-KW"/>
</dbReference>
<organism evidence="1 2">
    <name type="scientific">Rhizobium rosettiformans</name>
    <dbReference type="NCBI Taxonomy" id="1368430"/>
    <lineage>
        <taxon>Bacteria</taxon>
        <taxon>Pseudomonadati</taxon>
        <taxon>Pseudomonadota</taxon>
        <taxon>Alphaproteobacteria</taxon>
        <taxon>Hyphomicrobiales</taxon>
        <taxon>Rhizobiaceae</taxon>
        <taxon>Rhizobium/Agrobacterium group</taxon>
        <taxon>Rhizobium</taxon>
    </lineage>
</organism>
<protein>
    <submittedName>
        <fullName evidence="1">DNA-binding PadR family transcriptional regulator</fullName>
    </submittedName>
</protein>
<evidence type="ECO:0000313" key="2">
    <source>
        <dbReference type="Proteomes" id="UP000550895"/>
    </source>
</evidence>
<gene>
    <name evidence="1" type="ORF">HNR26_000379</name>
</gene>
<proteinExistence type="predicted"/>
<reference evidence="1 2" key="1">
    <citation type="submission" date="2020-08" db="EMBL/GenBank/DDBJ databases">
        <title>Genomic Encyclopedia of Type Strains, Phase IV (KMG-IV): sequencing the most valuable type-strain genomes for metagenomic binning, comparative biology and taxonomic classification.</title>
        <authorList>
            <person name="Goeker M."/>
        </authorList>
    </citation>
    <scope>NUCLEOTIDE SEQUENCE [LARGE SCALE GENOMIC DNA]</scope>
    <source>
        <strain evidence="1 2">DSM 26376</strain>
    </source>
</reference>
<comment type="caution">
    <text evidence="1">The sequence shown here is derived from an EMBL/GenBank/DDBJ whole genome shotgun (WGS) entry which is preliminary data.</text>
</comment>
<dbReference type="AlphaFoldDB" id="A0A7W8HMY8"/>
<keyword evidence="2" id="KW-1185">Reference proteome</keyword>
<dbReference type="RefSeq" id="WP_246034995.1">
    <property type="nucleotide sequence ID" value="NZ_JACHGA010000001.1"/>
</dbReference>
<evidence type="ECO:0000313" key="1">
    <source>
        <dbReference type="EMBL" id="MBB5274341.1"/>
    </source>
</evidence>
<sequence length="70" mass="8139">MIKIMVLLHAAEGREWQTPPKGTSLKTLFEAQEQGLVEVRGEFQKRQFRLTQRGFSMVEHDRGRLAARRS</sequence>
<dbReference type="Proteomes" id="UP000550895">
    <property type="component" value="Unassembled WGS sequence"/>
</dbReference>